<feature type="domain" description="RRN6 K-rich C-terminal" evidence="3">
    <location>
        <begin position="742"/>
        <end position="861"/>
    </location>
</feature>
<dbReference type="GO" id="GO:0042790">
    <property type="term" value="P:nucleolar large rRNA transcription by RNA polymerase I"/>
    <property type="evidence" value="ECO:0007669"/>
    <property type="project" value="TreeGrafter"/>
</dbReference>
<keyword evidence="6" id="KW-1185">Reference proteome</keyword>
<gene>
    <name evidence="5" type="ORF">KLLA0_E10671g</name>
</gene>
<evidence type="ECO:0000259" key="4">
    <source>
        <dbReference type="Pfam" id="PF20640"/>
    </source>
</evidence>
<dbReference type="Proteomes" id="UP000000598">
    <property type="component" value="Chromosome E"/>
</dbReference>
<dbReference type="GO" id="GO:0001163">
    <property type="term" value="F:RNA polymerase I transcription regulatory region sequence-specific DNA binding"/>
    <property type="evidence" value="ECO:0007669"/>
    <property type="project" value="TreeGrafter"/>
</dbReference>
<dbReference type="Pfam" id="PF20639">
    <property type="entry name" value="Rrn6_K-rich"/>
    <property type="match status" value="1"/>
</dbReference>
<dbReference type="HOGENOM" id="CLU_014997_0_0_1"/>
<accession>Q6CNQ7</accession>
<dbReference type="FunCoup" id="Q6CNQ7">
    <property type="interactions" value="29"/>
</dbReference>
<evidence type="ECO:0000313" key="6">
    <source>
        <dbReference type="Proteomes" id="UP000000598"/>
    </source>
</evidence>
<dbReference type="InterPro" id="IPR048537">
    <property type="entry name" value="RRN6_HB"/>
</dbReference>
<dbReference type="InterPro" id="IPR019350">
    <property type="entry name" value="RNA_pol_I-sp_TIF_RRN6-like"/>
</dbReference>
<reference evidence="5 6" key="1">
    <citation type="journal article" date="2004" name="Nature">
        <title>Genome evolution in yeasts.</title>
        <authorList>
            <consortium name="Genolevures"/>
            <person name="Dujon B."/>
            <person name="Sherman D."/>
            <person name="Fischer G."/>
            <person name="Durrens P."/>
            <person name="Casaregola S."/>
            <person name="Lafontaine I."/>
            <person name="de Montigny J."/>
            <person name="Marck C."/>
            <person name="Neuveglise C."/>
            <person name="Talla E."/>
            <person name="Goffard N."/>
            <person name="Frangeul L."/>
            <person name="Aigle M."/>
            <person name="Anthouard V."/>
            <person name="Babour A."/>
            <person name="Barbe V."/>
            <person name="Barnay S."/>
            <person name="Blanchin S."/>
            <person name="Beckerich J.M."/>
            <person name="Beyne E."/>
            <person name="Bleykasten C."/>
            <person name="Boisrame A."/>
            <person name="Boyer J."/>
            <person name="Cattolico L."/>
            <person name="Confanioleri F."/>
            <person name="de Daruvar A."/>
            <person name="Despons L."/>
            <person name="Fabre E."/>
            <person name="Fairhead C."/>
            <person name="Ferry-Dumazet H."/>
            <person name="Groppi A."/>
            <person name="Hantraye F."/>
            <person name="Hennequin C."/>
            <person name="Jauniaux N."/>
            <person name="Joyet P."/>
            <person name="Kachouri R."/>
            <person name="Kerrest A."/>
            <person name="Koszul R."/>
            <person name="Lemaire M."/>
            <person name="Lesur I."/>
            <person name="Ma L."/>
            <person name="Muller H."/>
            <person name="Nicaud J.M."/>
            <person name="Nikolski M."/>
            <person name="Oztas S."/>
            <person name="Ozier-Kalogeropoulos O."/>
            <person name="Pellenz S."/>
            <person name="Potier S."/>
            <person name="Richard G.F."/>
            <person name="Straub M.L."/>
            <person name="Suleau A."/>
            <person name="Swennene D."/>
            <person name="Tekaia F."/>
            <person name="Wesolowski-Louvel M."/>
            <person name="Westhof E."/>
            <person name="Wirth B."/>
            <person name="Zeniou-Meyer M."/>
            <person name="Zivanovic I."/>
            <person name="Bolotin-Fukuhara M."/>
            <person name="Thierry A."/>
            <person name="Bouchier C."/>
            <person name="Caudron B."/>
            <person name="Scarpelli C."/>
            <person name="Gaillardin C."/>
            <person name="Weissenbach J."/>
            <person name="Wincker P."/>
            <person name="Souciet J.L."/>
        </authorList>
    </citation>
    <scope>NUCLEOTIDE SEQUENCE [LARGE SCALE GENOMIC DNA]</scope>
    <source>
        <strain evidence="6">ATCC 8585 / CBS 2359 / DSM 70799 / NBRC 1267 / NRRL Y-1140 / WM37</strain>
    </source>
</reference>
<dbReference type="Pfam" id="PF10214">
    <property type="entry name" value="Rrn6_beta-prop"/>
    <property type="match status" value="1"/>
</dbReference>
<name>Q6CNQ7_KLULA</name>
<dbReference type="eggNOG" id="ENOG502QRAW">
    <property type="taxonomic scope" value="Eukaryota"/>
</dbReference>
<dbReference type="Pfam" id="PF20640">
    <property type="entry name" value="Rrn6_HB"/>
    <property type="match status" value="1"/>
</dbReference>
<organism evidence="5 6">
    <name type="scientific">Kluyveromyces lactis (strain ATCC 8585 / CBS 2359 / DSM 70799 / NBRC 1267 / NRRL Y-1140 / WM37)</name>
    <name type="common">Yeast</name>
    <name type="synonym">Candida sphaerica</name>
    <dbReference type="NCBI Taxonomy" id="284590"/>
    <lineage>
        <taxon>Eukaryota</taxon>
        <taxon>Fungi</taxon>
        <taxon>Dikarya</taxon>
        <taxon>Ascomycota</taxon>
        <taxon>Saccharomycotina</taxon>
        <taxon>Saccharomycetes</taxon>
        <taxon>Saccharomycetales</taxon>
        <taxon>Saccharomycetaceae</taxon>
        <taxon>Kluyveromyces</taxon>
    </lineage>
</organism>
<dbReference type="OMA" id="PAFTLMQ"/>
<dbReference type="PANTHER" id="PTHR28221">
    <property type="entry name" value="RNA POLYMERASE I-SPECIFIC TRANSCRIPTION INITIATION FACTOR RRN6"/>
    <property type="match status" value="1"/>
</dbReference>
<dbReference type="InterPro" id="IPR048535">
    <property type="entry name" value="RRN6_beta-prop"/>
</dbReference>
<feature type="compositionally biased region" description="Basic residues" evidence="1">
    <location>
        <begin position="849"/>
        <end position="862"/>
    </location>
</feature>
<proteinExistence type="predicted"/>
<dbReference type="PANTHER" id="PTHR28221:SF2">
    <property type="entry name" value="RNA POLYMERASE I-SPECIFIC TRANSCRIPTION INITIATION FACTOR RRN6"/>
    <property type="match status" value="1"/>
</dbReference>
<dbReference type="InterPro" id="IPR048536">
    <property type="entry name" value="Rrn6_K-rich"/>
</dbReference>
<dbReference type="KEGG" id="kla:KLLA0_E10671g"/>
<feature type="compositionally biased region" description="Low complexity" evidence="1">
    <location>
        <begin position="767"/>
        <end position="778"/>
    </location>
</feature>
<feature type="region of interest" description="Disordered" evidence="1">
    <location>
        <begin position="755"/>
        <end position="862"/>
    </location>
</feature>
<dbReference type="GO" id="GO:0070860">
    <property type="term" value="C:RNA polymerase I core factor complex"/>
    <property type="evidence" value="ECO:0007669"/>
    <property type="project" value="InterPro"/>
</dbReference>
<dbReference type="PaxDb" id="284590-Q6CNQ7"/>
<feature type="compositionally biased region" description="Polar residues" evidence="1">
    <location>
        <begin position="794"/>
        <end position="814"/>
    </location>
</feature>
<dbReference type="STRING" id="284590.Q6CNQ7"/>
<feature type="compositionally biased region" description="Polar residues" evidence="1">
    <location>
        <begin position="829"/>
        <end position="846"/>
    </location>
</feature>
<evidence type="ECO:0000256" key="1">
    <source>
        <dbReference type="SAM" id="MobiDB-lite"/>
    </source>
</evidence>
<evidence type="ECO:0000313" key="5">
    <source>
        <dbReference type="EMBL" id="CAG99519.1"/>
    </source>
</evidence>
<feature type="domain" description="RRN6 beta-propeller" evidence="2">
    <location>
        <begin position="208"/>
        <end position="495"/>
    </location>
</feature>
<dbReference type="GO" id="GO:0001179">
    <property type="term" value="F:RNA polymerase I general transcription initiation factor binding"/>
    <property type="evidence" value="ECO:0007669"/>
    <property type="project" value="TreeGrafter"/>
</dbReference>
<dbReference type="GO" id="GO:0006361">
    <property type="term" value="P:transcription initiation at RNA polymerase I promoter"/>
    <property type="evidence" value="ECO:0007669"/>
    <property type="project" value="InterPro"/>
</dbReference>
<evidence type="ECO:0000259" key="2">
    <source>
        <dbReference type="Pfam" id="PF10214"/>
    </source>
</evidence>
<dbReference type="InterPro" id="IPR016531">
    <property type="entry name" value="Rrn6"/>
</dbReference>
<sequence length="862" mass="97980">MSLQPRHNERGHQLGIGVVASSTYVPFNESNNIENDNEHWALSSLKKRDRMYFRDMRVLQEGNSRESHTSDLGIYNTDMEEVPYPVERQGFCNQVLRKLDKGDILKDVELRPNEELISLDNTAITSKFYVPSSLVSKIAKGEMSMTSDDGHRKQNRAIRVSSSHTRKDFKVIDPTRKRQIAVAELLPTVDARLDKEPTMLLITIKGPTESDLSIQTLALDKRTGLYEANSEPRVISLQSRIKHIEIPTLSKSLARYPNLFAVITNSKIHVIRLDRIHNNAIDLTEFTPLEFHELEQFPIVHVAFNPWNLMEIALIDSKGNWCIAKLESHKRKPCIIKLRRDASGSIFDPTETSPWNHIEWADDHTSLLVLNRSKLTMINFEQNWQHDIIQAKTWSELRDYKRISERLSLLLTSKEIILIKIQDQQINRLLSWKHDWDSRDPSIRISYKISEDDQFGQLIHVLLFSKLTLKVYGIMFGYKANSWAVVVSKPFLLSLGDIKSKDGLNSIEFPDTSNYTNDLDDGGDRGVSTDLVCITGFIGSDTVIQGFLSTTDSGNHIRLNLEYPSWDYRGDFLDKISKIFTESLPVAPISHQADNEYQMFQEYGYNLSEKLNELLDSWKNRSDKYDLNIESLASLKTFPSYFKNFTEFASLIEQLITYYKDHNLAFSDLPFTTKQLIGEGLTSWEGLFNRLVIAWDSISPNAEELSRSATQDMTLSLTVCQDQEGIKNSLETITNEISDNTKAVLDLWDNGSDETLSNMQSTRPPLFSASVSSQQFQVPTIKSSQQTSRKKKLPSSTSRGLHSLSVSQPTQFMSGNGLPGNMAPAFSLGASTRSTQPMPTLSQPEGQQRVKKKKKKKVGGFT</sequence>
<dbReference type="PIRSF" id="PIRSF007939">
    <property type="entry name" value="RNA_pol_I_RRN6"/>
    <property type="match status" value="1"/>
</dbReference>
<dbReference type="AlphaFoldDB" id="Q6CNQ7"/>
<dbReference type="InParanoid" id="Q6CNQ7"/>
<feature type="domain" description="RRN6 helical bundle" evidence="4">
    <location>
        <begin position="578"/>
        <end position="702"/>
    </location>
</feature>
<dbReference type="EMBL" id="CR382125">
    <property type="protein sequence ID" value="CAG99519.1"/>
    <property type="molecule type" value="Genomic_DNA"/>
</dbReference>
<evidence type="ECO:0000259" key="3">
    <source>
        <dbReference type="Pfam" id="PF20639"/>
    </source>
</evidence>
<protein>
    <submittedName>
        <fullName evidence="5">KLLA0E10671p</fullName>
    </submittedName>
</protein>